<gene>
    <name evidence="1" type="ORF">HF526_14180</name>
</gene>
<name>A0ABX1SD78_9PSEU</name>
<dbReference type="Proteomes" id="UP000820669">
    <property type="component" value="Unassembled WGS sequence"/>
</dbReference>
<reference evidence="1 2" key="1">
    <citation type="submission" date="2020-04" db="EMBL/GenBank/DDBJ databases">
        <authorList>
            <person name="Klaysubun C."/>
            <person name="Duangmal K."/>
            <person name="Lipun K."/>
        </authorList>
    </citation>
    <scope>NUCLEOTIDE SEQUENCE [LARGE SCALE GENOMIC DNA]</scope>
    <source>
        <strain evidence="1 2">K10HN5</strain>
    </source>
</reference>
<dbReference type="InterPro" id="IPR005560">
    <property type="entry name" value="Csp_YhjQ"/>
</dbReference>
<evidence type="ECO:0000313" key="1">
    <source>
        <dbReference type="EMBL" id="NMH98448.1"/>
    </source>
</evidence>
<comment type="caution">
    <text evidence="1">The sequence shown here is derived from an EMBL/GenBank/DDBJ whole genome shotgun (WGS) entry which is preliminary data.</text>
</comment>
<proteinExistence type="predicted"/>
<evidence type="ECO:0000313" key="2">
    <source>
        <dbReference type="Proteomes" id="UP000820669"/>
    </source>
</evidence>
<dbReference type="Pfam" id="PF03860">
    <property type="entry name" value="Csp"/>
    <property type="match status" value="1"/>
</dbReference>
<dbReference type="RefSeq" id="WP_169381898.1">
    <property type="nucleotide sequence ID" value="NZ_JAAXLA010000023.1"/>
</dbReference>
<dbReference type="Gene3D" id="1.20.1270.360">
    <property type="match status" value="1"/>
</dbReference>
<sequence length="132" mass="13775">MTETLQVIDSAGAGPVPAHAELATVLDALRECEQAANACAMAMVEVGGMVTEVRRDLDCADMCDATEHVLSRGPATDLNIVGSVVHACALACQASAAACGPHAAQYEHCRLHSESAKRCAEALQHLEKSLSF</sequence>
<dbReference type="EMBL" id="JAAXLA010000023">
    <property type="protein sequence ID" value="NMH98448.1"/>
    <property type="molecule type" value="Genomic_DNA"/>
</dbReference>
<keyword evidence="2" id="KW-1185">Reference proteome</keyword>
<organism evidence="1 2">
    <name type="scientific">Pseudonocardia acidicola</name>
    <dbReference type="NCBI Taxonomy" id="2724939"/>
    <lineage>
        <taxon>Bacteria</taxon>
        <taxon>Bacillati</taxon>
        <taxon>Actinomycetota</taxon>
        <taxon>Actinomycetes</taxon>
        <taxon>Pseudonocardiales</taxon>
        <taxon>Pseudonocardiaceae</taxon>
        <taxon>Pseudonocardia</taxon>
    </lineage>
</organism>
<accession>A0ABX1SD78</accession>
<protein>
    <submittedName>
        <fullName evidence="1">Four-helix bundle copper-binding protein</fullName>
    </submittedName>
</protein>